<dbReference type="PROSITE" id="PS51904">
    <property type="entry name" value="GLYCOSYL_HYDROL_F25_2"/>
    <property type="match status" value="1"/>
</dbReference>
<comment type="caution">
    <text evidence="5">The sequence shown here is derived from an EMBL/GenBank/DDBJ whole genome shotgun (WGS) entry which is preliminary data.</text>
</comment>
<dbReference type="Pfam" id="PF08460">
    <property type="entry name" value="SH3_5"/>
    <property type="match status" value="1"/>
</dbReference>
<dbReference type="GO" id="GO:0003796">
    <property type="term" value="F:lysozyme activity"/>
    <property type="evidence" value="ECO:0007669"/>
    <property type="project" value="InterPro"/>
</dbReference>
<dbReference type="RefSeq" id="WP_301207363.1">
    <property type="nucleotide sequence ID" value="NZ_JAUIQT010000001.1"/>
</dbReference>
<dbReference type="InterPro" id="IPR002053">
    <property type="entry name" value="Glyco_hydro_25"/>
</dbReference>
<sequence>MTNRETVIDLASFQSELTVQDYKNIGATKAIVKISENTNYVNPYIRSLIDRSAGGGVNGFAFYHFGRFYNDSAAVAEANYFIANAKRYANVQPGTLLILDAEIKGMPTSSVIAFLQTLRNAGYHTGFYTYKFLLPEFNLEEIHKYADFFWLAAYPLGDQPGPRVPDFNYFPSANYVDCWQHTDNLLGYKVDGSITLTDNAIKLFNPSEVKVEAPKPTPAPSQNDVKYDSWTDDLGVKWFKESGKFTITVNEGIVLRWGATTNSTKIAVLPKDSVVKYDAFCHADGYVWIRQPRENGQFGYLTTGEDRNGTRLNYWGKFTE</sequence>
<dbReference type="Pfam" id="PF01183">
    <property type="entry name" value="Glyco_hydro_25"/>
    <property type="match status" value="1"/>
</dbReference>
<evidence type="ECO:0000256" key="1">
    <source>
        <dbReference type="ARBA" id="ARBA00010646"/>
    </source>
</evidence>
<dbReference type="AlphaFoldDB" id="A0AAW7N8F8"/>
<dbReference type="Gene3D" id="3.20.20.80">
    <property type="entry name" value="Glycosidases"/>
    <property type="match status" value="1"/>
</dbReference>
<accession>A0AAW7N8F8</accession>
<dbReference type="InterPro" id="IPR018077">
    <property type="entry name" value="Glyco_hydro_fam25_subgr"/>
</dbReference>
<dbReference type="PANTHER" id="PTHR34135:SF1">
    <property type="entry name" value="GLYCOSYL HYDROLASE FAMILY 25"/>
    <property type="match status" value="1"/>
</dbReference>
<dbReference type="PANTHER" id="PTHR34135">
    <property type="entry name" value="LYSOZYME"/>
    <property type="match status" value="1"/>
</dbReference>
<dbReference type="GO" id="GO:0009253">
    <property type="term" value="P:peptidoglycan catabolic process"/>
    <property type="evidence" value="ECO:0007669"/>
    <property type="project" value="InterPro"/>
</dbReference>
<protein>
    <submittedName>
        <fullName evidence="5">GH25 family lysozyme</fullName>
    </submittedName>
</protein>
<proteinExistence type="inferred from homology"/>
<dbReference type="GO" id="GO:0016052">
    <property type="term" value="P:carbohydrate catabolic process"/>
    <property type="evidence" value="ECO:0007669"/>
    <property type="project" value="TreeGrafter"/>
</dbReference>
<keyword evidence="3" id="KW-0326">Glycosidase</keyword>
<keyword evidence="2" id="KW-0378">Hydrolase</keyword>
<feature type="domain" description="SH3b" evidence="4">
    <location>
        <begin position="242"/>
        <end position="310"/>
    </location>
</feature>
<evidence type="ECO:0000313" key="6">
    <source>
        <dbReference type="Proteomes" id="UP001174888"/>
    </source>
</evidence>
<gene>
    <name evidence="5" type="ORF">QYC35_07185</name>
</gene>
<name>A0AAW7N8F8_9LACO</name>
<dbReference type="Proteomes" id="UP001174888">
    <property type="component" value="Unassembled WGS sequence"/>
</dbReference>
<evidence type="ECO:0000259" key="4">
    <source>
        <dbReference type="SMART" id="SM00287"/>
    </source>
</evidence>
<comment type="similarity">
    <text evidence="1">Belongs to the glycosyl hydrolase 25 family.</text>
</comment>
<dbReference type="GO" id="GO:0016998">
    <property type="term" value="P:cell wall macromolecule catabolic process"/>
    <property type="evidence" value="ECO:0007669"/>
    <property type="project" value="InterPro"/>
</dbReference>
<dbReference type="SMART" id="SM00641">
    <property type="entry name" value="Glyco_25"/>
    <property type="match status" value="1"/>
</dbReference>
<dbReference type="Gene3D" id="2.30.30.40">
    <property type="entry name" value="SH3 Domains"/>
    <property type="match status" value="1"/>
</dbReference>
<dbReference type="SMART" id="SM00287">
    <property type="entry name" value="SH3b"/>
    <property type="match status" value="1"/>
</dbReference>
<organism evidence="5 6">
    <name type="scientific">Ligilactobacillus salivarius</name>
    <dbReference type="NCBI Taxonomy" id="1624"/>
    <lineage>
        <taxon>Bacteria</taxon>
        <taxon>Bacillati</taxon>
        <taxon>Bacillota</taxon>
        <taxon>Bacilli</taxon>
        <taxon>Lactobacillales</taxon>
        <taxon>Lactobacillaceae</taxon>
        <taxon>Ligilactobacillus</taxon>
    </lineage>
</organism>
<evidence type="ECO:0000256" key="2">
    <source>
        <dbReference type="ARBA" id="ARBA00022801"/>
    </source>
</evidence>
<dbReference type="InterPro" id="IPR017853">
    <property type="entry name" value="GH"/>
</dbReference>
<dbReference type="SUPFAM" id="SSF51445">
    <property type="entry name" value="(Trans)glycosidases"/>
    <property type="match status" value="1"/>
</dbReference>
<dbReference type="InterPro" id="IPR003646">
    <property type="entry name" value="SH3-like_bac-type"/>
</dbReference>
<evidence type="ECO:0000313" key="5">
    <source>
        <dbReference type="EMBL" id="MDN4833982.1"/>
    </source>
</evidence>
<evidence type="ECO:0000256" key="3">
    <source>
        <dbReference type="ARBA" id="ARBA00023295"/>
    </source>
</evidence>
<reference evidence="5" key="1">
    <citation type="submission" date="2023-07" db="EMBL/GenBank/DDBJ databases">
        <title>Complete genome sequence of Ligilactobacillus salivarius SRCM217594 isolated from Gallus gallus domesticus feces.</title>
        <authorList>
            <person name="Yang H.-G."/>
            <person name="Ryu M.-S."/>
            <person name="Ha G.-S."/>
            <person name="Yang H.-J."/>
            <person name="Jeong D.-Y."/>
        </authorList>
    </citation>
    <scope>NUCLEOTIDE SEQUENCE</scope>
    <source>
        <strain evidence="5">SRCM217594</strain>
    </source>
</reference>
<dbReference type="EMBL" id="JAUIQT010000001">
    <property type="protein sequence ID" value="MDN4833982.1"/>
    <property type="molecule type" value="Genomic_DNA"/>
</dbReference>